<dbReference type="AlphaFoldDB" id="A0A6C0D219"/>
<dbReference type="EMBL" id="MN739530">
    <property type="protein sequence ID" value="QHT10818.1"/>
    <property type="molecule type" value="Genomic_DNA"/>
</dbReference>
<organism evidence="1">
    <name type="scientific">viral metagenome</name>
    <dbReference type="NCBI Taxonomy" id="1070528"/>
    <lineage>
        <taxon>unclassified sequences</taxon>
        <taxon>metagenomes</taxon>
        <taxon>organismal metagenomes</taxon>
    </lineage>
</organism>
<proteinExistence type="predicted"/>
<name>A0A6C0D219_9ZZZZ</name>
<protein>
    <submittedName>
        <fullName evidence="1">Uncharacterized protein</fullName>
    </submittedName>
</protein>
<reference evidence="1" key="1">
    <citation type="journal article" date="2020" name="Nature">
        <title>Giant virus diversity and host interactions through global metagenomics.</title>
        <authorList>
            <person name="Schulz F."/>
            <person name="Roux S."/>
            <person name="Paez-Espino D."/>
            <person name="Jungbluth S."/>
            <person name="Walsh D.A."/>
            <person name="Denef V.J."/>
            <person name="McMahon K.D."/>
            <person name="Konstantinidis K.T."/>
            <person name="Eloe-Fadrosh E.A."/>
            <person name="Kyrpides N.C."/>
            <person name="Woyke T."/>
        </authorList>
    </citation>
    <scope>NUCLEOTIDE SEQUENCE</scope>
    <source>
        <strain evidence="1">GVMAG-M-3300023174-111</strain>
    </source>
</reference>
<accession>A0A6C0D219</accession>
<sequence>MNHLDLLHVYKYDKKIRYGTYGDGGYVIAELDGGYDCYISAGISDEESFSRDFINKYNMNKDNSYGFDGTIQDYPYQYTRDITFIKKNINNFNDDKNSNLYFLTNGYNNIFLKMDIEGGEYPWLLQIDESQLNKYKQIVIEFHGLTSHGWGCHYDDKVKCLEKLSKTHYIVHAHGNNWGPVVNGFPDVLELTYINKNYFKSVPEINTMSLPIVNLDFPNRGDMNDIPLNFYPFVKSAL</sequence>
<evidence type="ECO:0000313" key="1">
    <source>
        <dbReference type="EMBL" id="QHT10818.1"/>
    </source>
</evidence>